<dbReference type="Proteomes" id="UP000298058">
    <property type="component" value="Unassembled WGS sequence"/>
</dbReference>
<feature type="domain" description="GAF" evidence="1">
    <location>
        <begin position="26"/>
        <end position="169"/>
    </location>
</feature>
<comment type="caution">
    <text evidence="3">The sequence shown here is derived from an EMBL/GenBank/DDBJ whole genome shotgun (WGS) entry which is preliminary data.</text>
</comment>
<dbReference type="Gene3D" id="3.60.40.10">
    <property type="entry name" value="PPM-type phosphatase domain"/>
    <property type="match status" value="1"/>
</dbReference>
<organism evidence="3 4">
    <name type="scientific">Leptospira idonii</name>
    <dbReference type="NCBI Taxonomy" id="1193500"/>
    <lineage>
        <taxon>Bacteria</taxon>
        <taxon>Pseudomonadati</taxon>
        <taxon>Spirochaetota</taxon>
        <taxon>Spirochaetia</taxon>
        <taxon>Leptospirales</taxon>
        <taxon>Leptospiraceae</taxon>
        <taxon>Leptospira</taxon>
    </lineage>
</organism>
<dbReference type="InterPro" id="IPR036457">
    <property type="entry name" value="PPM-type-like_dom_sf"/>
</dbReference>
<evidence type="ECO:0000313" key="3">
    <source>
        <dbReference type="EMBL" id="TGN19320.1"/>
    </source>
</evidence>
<dbReference type="InterPro" id="IPR003018">
    <property type="entry name" value="GAF"/>
</dbReference>
<dbReference type="Pfam" id="PF01590">
    <property type="entry name" value="GAF"/>
    <property type="match status" value="1"/>
</dbReference>
<dbReference type="SUPFAM" id="SSF81606">
    <property type="entry name" value="PP2C-like"/>
    <property type="match status" value="1"/>
</dbReference>
<dbReference type="SMART" id="SM00331">
    <property type="entry name" value="PP2C_SIG"/>
    <property type="match status" value="1"/>
</dbReference>
<protein>
    <submittedName>
        <fullName evidence="3">GAF domain-containing protein</fullName>
    </submittedName>
</protein>
<evidence type="ECO:0000313" key="4">
    <source>
        <dbReference type="Proteomes" id="UP000298058"/>
    </source>
</evidence>
<dbReference type="OrthoDB" id="118142at2"/>
<dbReference type="InterPro" id="IPR001932">
    <property type="entry name" value="PPM-type_phosphatase-like_dom"/>
</dbReference>
<dbReference type="SMART" id="SM00065">
    <property type="entry name" value="GAF"/>
    <property type="match status" value="1"/>
</dbReference>
<name>A0A4R9LYD7_9LEPT</name>
<dbReference type="PANTHER" id="PTHR43102:SF2">
    <property type="entry name" value="GAF DOMAIN-CONTAINING PROTEIN"/>
    <property type="match status" value="1"/>
</dbReference>
<dbReference type="Gene3D" id="3.30.450.40">
    <property type="match status" value="1"/>
</dbReference>
<dbReference type="InterPro" id="IPR029016">
    <property type="entry name" value="GAF-like_dom_sf"/>
</dbReference>
<dbReference type="EMBL" id="RQHW01000032">
    <property type="protein sequence ID" value="TGN19320.1"/>
    <property type="molecule type" value="Genomic_DNA"/>
</dbReference>
<dbReference type="RefSeq" id="WP_135760326.1">
    <property type="nucleotide sequence ID" value="NZ_RQHW01000032.1"/>
</dbReference>
<evidence type="ECO:0000259" key="2">
    <source>
        <dbReference type="SMART" id="SM00331"/>
    </source>
</evidence>
<keyword evidence="4" id="KW-1185">Reference proteome</keyword>
<sequence length="424" mass="48671">MESAKKPENEKVRLKELKSLDILDSVSEKDFDDITQIASHIMGTPIALISLIDEDRQWFKSRVGLPTQETHRDLAFCAHAILEPDHLLTVPDTSLDRRFFDNPLVTGEPNIKFYMGAPLVTKQGNAIGTLCVIDRVARTIDPEKEEMLRVLAKQVVTQIELRALNRKYEIENRLLIEAKHDLQKFHKRISADLETAREIQNSLIPKEFPKFNKIKIHTKYLPIEEVGGDSIGFYEGDDYLDFLFADVSGHGISAAFISAMSIKVFESVASKKLDLLSSLQEIHSRMKTIREIEYFLSCCYIRIFLKGNTIRYAFGGHHPILILRKSELIELGGQGNILFTSLPVNSEEKEFFLEQGDRLILVSDGFFDIFNRDLEQLGWARLKEWILTMHNFNTQNLISQLTENVKLHSNHFKSDDMTLLCIQF</sequence>
<feature type="domain" description="PPM-type phosphatase" evidence="2">
    <location>
        <begin position="211"/>
        <end position="424"/>
    </location>
</feature>
<accession>A0A4R9LYD7</accession>
<dbReference type="PANTHER" id="PTHR43102">
    <property type="entry name" value="SLR1143 PROTEIN"/>
    <property type="match status" value="1"/>
</dbReference>
<dbReference type="Pfam" id="PF07228">
    <property type="entry name" value="SpoIIE"/>
    <property type="match status" value="1"/>
</dbReference>
<dbReference type="SUPFAM" id="SSF55781">
    <property type="entry name" value="GAF domain-like"/>
    <property type="match status" value="1"/>
</dbReference>
<gene>
    <name evidence="3" type="ORF">EHS15_09480</name>
</gene>
<reference evidence="3" key="1">
    <citation type="journal article" date="2019" name="PLoS Negl. Trop. Dis.">
        <title>Revisiting the worldwide diversity of Leptospira species in the environment.</title>
        <authorList>
            <person name="Vincent A.T."/>
            <person name="Schiettekatte O."/>
            <person name="Bourhy P."/>
            <person name="Veyrier F.J."/>
            <person name="Picardeau M."/>
        </authorList>
    </citation>
    <scope>NUCLEOTIDE SEQUENCE [LARGE SCALE GENOMIC DNA]</scope>
    <source>
        <strain evidence="3">201300427</strain>
    </source>
</reference>
<evidence type="ECO:0000259" key="1">
    <source>
        <dbReference type="SMART" id="SM00065"/>
    </source>
</evidence>
<proteinExistence type="predicted"/>
<dbReference type="AlphaFoldDB" id="A0A4R9LYD7"/>